<evidence type="ECO:0008006" key="3">
    <source>
        <dbReference type="Google" id="ProtNLM"/>
    </source>
</evidence>
<gene>
    <name evidence="1" type="ORF">ACM01_10945</name>
</gene>
<protein>
    <recommendedName>
        <fullName evidence="3">ISKra4 family transposase</fullName>
    </recommendedName>
</protein>
<dbReference type="AlphaFoldDB" id="A0A0J7ZH04"/>
<reference evidence="1 2" key="1">
    <citation type="submission" date="2015-06" db="EMBL/GenBank/DDBJ databases">
        <authorList>
            <person name="Ju K.-S."/>
            <person name="Doroghazi J.R."/>
            <person name="Metcalf W.W."/>
        </authorList>
    </citation>
    <scope>NUCLEOTIDE SEQUENCE [LARGE SCALE GENOMIC DNA]</scope>
    <source>
        <strain evidence="1 2">NRRL 3414</strain>
    </source>
</reference>
<dbReference type="EMBL" id="LFNT01000009">
    <property type="protein sequence ID" value="KMS75159.1"/>
    <property type="molecule type" value="Genomic_DNA"/>
</dbReference>
<dbReference type="RefSeq" id="WP_048580946.1">
    <property type="nucleotide sequence ID" value="NZ_LFNT01000009.1"/>
</dbReference>
<proteinExistence type="predicted"/>
<sequence length="203" mass="22147">MAALACVYDPAPASRRPHDVIAVPGGRTGGRALRKGPRARAKWLTASVDHDAATVIAAAFDQAEARDPAHRRCGVVLVDGDRHQIELAEAARRKVTIHLIVDLIHVIEYLWKASRCLHAKDDPAAEDWVAEHALALLHGRCAEAAASIARQADDLGLTTERRGGVEECVRYLATKEALPGATRRPWSRAGRSRPGWWRVRAAT</sequence>
<accession>A0A0J7ZH04</accession>
<dbReference type="PATRIC" id="fig|1938.3.peg.2178"/>
<dbReference type="OrthoDB" id="3450944at2"/>
<organism evidence="1 2">
    <name type="scientific">Streptomyces viridochromogenes</name>
    <dbReference type="NCBI Taxonomy" id="1938"/>
    <lineage>
        <taxon>Bacteria</taxon>
        <taxon>Bacillati</taxon>
        <taxon>Actinomycetota</taxon>
        <taxon>Actinomycetes</taxon>
        <taxon>Kitasatosporales</taxon>
        <taxon>Streptomycetaceae</taxon>
        <taxon>Streptomyces</taxon>
    </lineage>
</organism>
<name>A0A0J7ZH04_STRVR</name>
<evidence type="ECO:0000313" key="1">
    <source>
        <dbReference type="EMBL" id="KMS75159.1"/>
    </source>
</evidence>
<dbReference type="Proteomes" id="UP000037432">
    <property type="component" value="Unassembled WGS sequence"/>
</dbReference>
<evidence type="ECO:0000313" key="2">
    <source>
        <dbReference type="Proteomes" id="UP000037432"/>
    </source>
</evidence>
<comment type="caution">
    <text evidence="1">The sequence shown here is derived from an EMBL/GenBank/DDBJ whole genome shotgun (WGS) entry which is preliminary data.</text>
</comment>